<name>I3W3I2_9ENTR</name>
<organism evidence="1">
    <name type="scientific">Salmonella sp. 40</name>
    <dbReference type="NCBI Taxonomy" id="1179813"/>
    <lineage>
        <taxon>Bacteria</taxon>
        <taxon>Pseudomonadati</taxon>
        <taxon>Pseudomonadota</taxon>
        <taxon>Gammaproteobacteria</taxon>
        <taxon>Enterobacterales</taxon>
        <taxon>Enterobacteriaceae</taxon>
        <taxon>Salmonella</taxon>
    </lineage>
</organism>
<dbReference type="EMBL" id="JQ418539">
    <property type="protein sequence ID" value="AFK90159.1"/>
    <property type="molecule type" value="Genomic_DNA"/>
</dbReference>
<dbReference type="InterPro" id="IPR035437">
    <property type="entry name" value="SNase_OB-fold_sf"/>
</dbReference>
<reference evidence="1" key="1">
    <citation type="submission" date="2012-01" db="EMBL/GenBank/DDBJ databases">
        <authorList>
            <person name="Summers A.O."/>
            <person name="Wireman J."/>
        </authorList>
    </citation>
    <scope>NUCLEOTIDE SEQUENCE</scope>
    <source>
        <strain evidence="1">40</strain>
        <plasmid evidence="1">p40-95A</plasmid>
    </source>
</reference>
<geneLocation type="plasmid" evidence="1">
    <name>p40-95A</name>
</geneLocation>
<evidence type="ECO:0000313" key="1">
    <source>
        <dbReference type="EMBL" id="AFK90159.1"/>
    </source>
</evidence>
<proteinExistence type="predicted"/>
<dbReference type="SUPFAM" id="SSF50199">
    <property type="entry name" value="Staphylococcal nuclease"/>
    <property type="match status" value="1"/>
</dbReference>
<sequence length="65" mass="7881">MFAFYKRVHINVNRSQVISGAAWVYERYNTDKTLPALQREEQLHKRGLWAYSQSVPPWEWRNKND</sequence>
<dbReference type="AlphaFoldDB" id="I3W3I2"/>
<protein>
    <submittedName>
        <fullName evidence="1">Nuclease</fullName>
    </submittedName>
</protein>
<keyword evidence="1" id="KW-0614">Plasmid</keyword>
<accession>I3W3I2</accession>